<dbReference type="GO" id="GO:0005802">
    <property type="term" value="C:trans-Golgi network"/>
    <property type="evidence" value="ECO:0007669"/>
    <property type="project" value="TreeGrafter"/>
</dbReference>
<feature type="compositionally biased region" description="Low complexity" evidence="6">
    <location>
        <begin position="38"/>
        <end position="53"/>
    </location>
</feature>
<keyword evidence="3 7" id="KW-0812">Transmembrane</keyword>
<keyword evidence="9" id="KW-1185">Reference proteome</keyword>
<dbReference type="STRING" id="436010.A0A166NMA7"/>
<accession>A0A166NMA7</accession>
<name>A0A166NMA7_9AGAM</name>
<dbReference type="PANTHER" id="PTHR21236:SF1">
    <property type="entry name" value="PROTEIN YIPF6"/>
    <property type="match status" value="1"/>
</dbReference>
<comment type="similarity">
    <text evidence="2">Belongs to the YIP1 family.</text>
</comment>
<feature type="region of interest" description="Disordered" evidence="6">
    <location>
        <begin position="34"/>
        <end position="59"/>
    </location>
</feature>
<protein>
    <submittedName>
        <fullName evidence="8">Uncharacterized protein</fullName>
    </submittedName>
</protein>
<evidence type="ECO:0000256" key="4">
    <source>
        <dbReference type="ARBA" id="ARBA00022989"/>
    </source>
</evidence>
<dbReference type="PANTHER" id="PTHR21236">
    <property type="entry name" value="GOLGI MEMBRANE PROTEIN YIP1"/>
    <property type="match status" value="1"/>
</dbReference>
<evidence type="ECO:0000256" key="2">
    <source>
        <dbReference type="ARBA" id="ARBA00010596"/>
    </source>
</evidence>
<reference evidence="8 9" key="1">
    <citation type="journal article" date="2016" name="Mol. Biol. Evol.">
        <title>Comparative Genomics of Early-Diverging Mushroom-Forming Fungi Provides Insights into the Origins of Lignocellulose Decay Capabilities.</title>
        <authorList>
            <person name="Nagy L.G."/>
            <person name="Riley R."/>
            <person name="Tritt A."/>
            <person name="Adam C."/>
            <person name="Daum C."/>
            <person name="Floudas D."/>
            <person name="Sun H."/>
            <person name="Yadav J.S."/>
            <person name="Pangilinan J."/>
            <person name="Larsson K.H."/>
            <person name="Matsuura K."/>
            <person name="Barry K."/>
            <person name="Labutti K."/>
            <person name="Kuo R."/>
            <person name="Ohm R.A."/>
            <person name="Bhattacharya S.S."/>
            <person name="Shirouzu T."/>
            <person name="Yoshinaga Y."/>
            <person name="Martin F.M."/>
            <person name="Grigoriev I.V."/>
            <person name="Hibbett D.S."/>
        </authorList>
    </citation>
    <scope>NUCLEOTIDE SEQUENCE [LARGE SCALE GENOMIC DNA]</scope>
    <source>
        <strain evidence="8 9">CBS 109695</strain>
    </source>
</reference>
<gene>
    <name evidence="8" type="ORF">FIBSPDRAFT_950538</name>
</gene>
<keyword evidence="4 7" id="KW-1133">Transmembrane helix</keyword>
<dbReference type="Proteomes" id="UP000076532">
    <property type="component" value="Unassembled WGS sequence"/>
</dbReference>
<evidence type="ECO:0000256" key="1">
    <source>
        <dbReference type="ARBA" id="ARBA00004141"/>
    </source>
</evidence>
<organism evidence="8 9">
    <name type="scientific">Athelia psychrophila</name>
    <dbReference type="NCBI Taxonomy" id="1759441"/>
    <lineage>
        <taxon>Eukaryota</taxon>
        <taxon>Fungi</taxon>
        <taxon>Dikarya</taxon>
        <taxon>Basidiomycota</taxon>
        <taxon>Agaricomycotina</taxon>
        <taxon>Agaricomycetes</taxon>
        <taxon>Agaricomycetidae</taxon>
        <taxon>Atheliales</taxon>
        <taxon>Atheliaceae</taxon>
        <taxon>Athelia</taxon>
    </lineage>
</organism>
<evidence type="ECO:0000256" key="3">
    <source>
        <dbReference type="ARBA" id="ARBA00022692"/>
    </source>
</evidence>
<evidence type="ECO:0000313" key="9">
    <source>
        <dbReference type="Proteomes" id="UP000076532"/>
    </source>
</evidence>
<evidence type="ECO:0000256" key="7">
    <source>
        <dbReference type="SAM" id="Phobius"/>
    </source>
</evidence>
<dbReference type="InterPro" id="IPR045231">
    <property type="entry name" value="Yip1/4-like"/>
</dbReference>
<evidence type="ECO:0000256" key="5">
    <source>
        <dbReference type="ARBA" id="ARBA00023136"/>
    </source>
</evidence>
<keyword evidence="5 7" id="KW-0472">Membrane</keyword>
<dbReference type="GO" id="GO:0016020">
    <property type="term" value="C:membrane"/>
    <property type="evidence" value="ECO:0007669"/>
    <property type="project" value="UniProtKB-SubCell"/>
</dbReference>
<feature type="transmembrane region" description="Helical" evidence="7">
    <location>
        <begin position="193"/>
        <end position="215"/>
    </location>
</feature>
<dbReference type="EMBL" id="KV417522">
    <property type="protein sequence ID" value="KZP25167.1"/>
    <property type="molecule type" value="Genomic_DNA"/>
</dbReference>
<dbReference type="AlphaFoldDB" id="A0A166NMA7"/>
<sequence>MATLISTFTYLGSYYADANPSLCRQNIFIGGTPPPSPSWTSRSSASSTKPSHSQQWPTALRPSHIQAGISFIEAVKKRKKVLPSFGHRAYKTVHFVNLGHNTQCELDIAHWQSDPRLCKCSPRAAAKTAMAPSALSSDWDIWGPLILCVMLATMLSANGPSSSVHLSLSLMPHDTHGHLQRTPSRSFFRGLCVLGYCIAPLDIAAFIVCFVRIMCARACRNDRLGVVYLEVVTVYLLDGTKIEQQRILLAVYPLLYA</sequence>
<dbReference type="OrthoDB" id="411251at2759"/>
<dbReference type="GO" id="GO:0006888">
    <property type="term" value="P:endoplasmic reticulum to Golgi vesicle-mediated transport"/>
    <property type="evidence" value="ECO:0007669"/>
    <property type="project" value="InterPro"/>
</dbReference>
<comment type="subcellular location">
    <subcellularLocation>
        <location evidence="1">Membrane</location>
        <topology evidence="1">Multi-pass membrane protein</topology>
    </subcellularLocation>
</comment>
<proteinExistence type="inferred from homology"/>
<evidence type="ECO:0000313" key="8">
    <source>
        <dbReference type="EMBL" id="KZP25167.1"/>
    </source>
</evidence>
<evidence type="ECO:0000256" key="6">
    <source>
        <dbReference type="SAM" id="MobiDB-lite"/>
    </source>
</evidence>